<evidence type="ECO:0000259" key="1">
    <source>
        <dbReference type="Pfam" id="PF20283"/>
    </source>
</evidence>
<dbReference type="EMBL" id="CAADFE010000025">
    <property type="protein sequence ID" value="VFJ70918.1"/>
    <property type="molecule type" value="Genomic_DNA"/>
</dbReference>
<reference evidence="2" key="1">
    <citation type="submission" date="2019-02" db="EMBL/GenBank/DDBJ databases">
        <authorList>
            <person name="Gruber-Vodicka R. H."/>
            <person name="Seah K. B. B."/>
        </authorList>
    </citation>
    <scope>NUCLEOTIDE SEQUENCE</scope>
    <source>
        <strain evidence="2">BECK_BZ131</strain>
    </source>
</reference>
<sequence length="410" mass="47462">MNDHSAVPSAVGYYYQGCYALVSLLDCDADDATVSIETGDDLEVVEGGVTSLKQLKHKPGTPSPVSLKSDDFWNTIGNWCQFVDKPDFYFHFVITGTIKKDDPLEKLIRSDVDKPFPDDLAENIADAMTAEAERVRSEREEAEKTGKNLTYKQRWSGCNAYLNLDKQMRLDLVRRIHIMPEQFLAKDIQKEVEKRLKLVPHTIRGQVAERLIEWWDREVAKTLLGQREARAISKEELQTKTSELIAVIHEDRLPDDFSDIQPPDTIEIPSNMVRQIQWVEGGERWVNRAKKARWQARGQRSRWLEDSPTSIGKLENFDRTLKDEWQDRFDDRQAECREKQKEAVAAGKELLNWSYYDAPKDVPPIQSDWQSLYLIRGTYQDMANDFKVGWHPEFETLMKESEHDDPEPGD</sequence>
<protein>
    <recommendedName>
        <fullName evidence="1">ABC-three component systems C-terminal domain-containing protein</fullName>
    </recommendedName>
</protein>
<gene>
    <name evidence="2" type="ORF">BECKFW1821C_GA0114237_102520</name>
</gene>
<evidence type="ECO:0000313" key="2">
    <source>
        <dbReference type="EMBL" id="VFJ70918.1"/>
    </source>
</evidence>
<proteinExistence type="predicted"/>
<name>A0A450TRL3_9GAMM</name>
<feature type="domain" description="ABC-three component systems C-terminal" evidence="1">
    <location>
        <begin position="272"/>
        <end position="397"/>
    </location>
</feature>
<organism evidence="2">
    <name type="scientific">Candidatus Kentrum sp. FW</name>
    <dbReference type="NCBI Taxonomy" id="2126338"/>
    <lineage>
        <taxon>Bacteria</taxon>
        <taxon>Pseudomonadati</taxon>
        <taxon>Pseudomonadota</taxon>
        <taxon>Gammaproteobacteria</taxon>
        <taxon>Candidatus Kentrum</taxon>
    </lineage>
</organism>
<dbReference type="Pfam" id="PF20283">
    <property type="entry name" value="CTD7"/>
    <property type="match status" value="1"/>
</dbReference>
<accession>A0A450TRL3</accession>
<dbReference type="InterPro" id="IPR046913">
    <property type="entry name" value="ABC-3C_CTD7"/>
</dbReference>
<dbReference type="AlphaFoldDB" id="A0A450TRL3"/>